<dbReference type="InterPro" id="IPR000524">
    <property type="entry name" value="Tscrpt_reg_HTH_GntR"/>
</dbReference>
<protein>
    <submittedName>
        <fullName evidence="5">GntR family transcriptional regulator</fullName>
    </submittedName>
</protein>
<dbReference type="Pfam" id="PF00392">
    <property type="entry name" value="GntR"/>
    <property type="match status" value="1"/>
</dbReference>
<evidence type="ECO:0000256" key="2">
    <source>
        <dbReference type="ARBA" id="ARBA00023125"/>
    </source>
</evidence>
<dbReference type="PROSITE" id="PS50949">
    <property type="entry name" value="HTH_GNTR"/>
    <property type="match status" value="1"/>
</dbReference>
<keyword evidence="2" id="KW-0238">DNA-binding</keyword>
<evidence type="ECO:0000256" key="1">
    <source>
        <dbReference type="ARBA" id="ARBA00023015"/>
    </source>
</evidence>
<dbReference type="InterPro" id="IPR036388">
    <property type="entry name" value="WH-like_DNA-bd_sf"/>
</dbReference>
<gene>
    <name evidence="5" type="ORF">D9V34_12275</name>
</gene>
<accession>A0A3L7AMS9</accession>
<dbReference type="OrthoDB" id="4135664at2"/>
<reference evidence="5 6" key="1">
    <citation type="submission" date="2018-10" db="EMBL/GenBank/DDBJ databases">
        <authorList>
            <person name="Li J."/>
        </authorList>
    </citation>
    <scope>NUCLEOTIDE SEQUENCE [LARGE SCALE GENOMIC DNA]</scope>
    <source>
        <strain evidence="5 6">JCM 11654</strain>
    </source>
</reference>
<dbReference type="AlphaFoldDB" id="A0A3L7AMS9"/>
<keyword evidence="3" id="KW-0804">Transcription</keyword>
<feature type="domain" description="HTH gntR-type" evidence="4">
    <location>
        <begin position="18"/>
        <end position="85"/>
    </location>
</feature>
<dbReference type="PANTHER" id="PTHR43537:SF5">
    <property type="entry name" value="UXU OPERON TRANSCRIPTIONAL REGULATOR"/>
    <property type="match status" value="1"/>
</dbReference>
<dbReference type="GO" id="GO:0003700">
    <property type="term" value="F:DNA-binding transcription factor activity"/>
    <property type="evidence" value="ECO:0007669"/>
    <property type="project" value="InterPro"/>
</dbReference>
<evidence type="ECO:0000259" key="4">
    <source>
        <dbReference type="PROSITE" id="PS50949"/>
    </source>
</evidence>
<proteinExistence type="predicted"/>
<sequence length="221" mass="25064">MIRSTQHEYSQYGAHAQQLLGDTVFERLLADIMSGRFTPHERLRVDEIARELAVSRTPVREAITRLAWSGFVDVARNSHTQIANWNTADMRDRLRMGGELTLLALADERLDLRALRLASTSPEQLRMIGDTRAFLDLIEDITRSTWSCAVNRILEELHRPLRLYLRSPLLAQHGVHLAARSAERIQILDELSTALRAGNRATAHGYLEDYLADLVPAFDPS</sequence>
<evidence type="ECO:0000313" key="6">
    <source>
        <dbReference type="Proteomes" id="UP000269438"/>
    </source>
</evidence>
<evidence type="ECO:0000256" key="3">
    <source>
        <dbReference type="ARBA" id="ARBA00023163"/>
    </source>
</evidence>
<dbReference type="RefSeq" id="WP_121689086.1">
    <property type="nucleotide sequence ID" value="NZ_RCUY01000010.1"/>
</dbReference>
<dbReference type="EMBL" id="RCUY01000010">
    <property type="protein sequence ID" value="RLP81394.1"/>
    <property type="molecule type" value="Genomic_DNA"/>
</dbReference>
<dbReference type="SMART" id="SM00345">
    <property type="entry name" value="HTH_GNTR"/>
    <property type="match status" value="1"/>
</dbReference>
<name>A0A3L7AMS9_9MICO</name>
<dbReference type="GO" id="GO:0003677">
    <property type="term" value="F:DNA binding"/>
    <property type="evidence" value="ECO:0007669"/>
    <property type="project" value="UniProtKB-KW"/>
</dbReference>
<dbReference type="Proteomes" id="UP000269438">
    <property type="component" value="Unassembled WGS sequence"/>
</dbReference>
<evidence type="ECO:0000313" key="5">
    <source>
        <dbReference type="EMBL" id="RLP81394.1"/>
    </source>
</evidence>
<keyword evidence="1" id="KW-0805">Transcription regulation</keyword>
<dbReference type="SUPFAM" id="SSF46785">
    <property type="entry name" value="Winged helix' DNA-binding domain"/>
    <property type="match status" value="1"/>
</dbReference>
<keyword evidence="6" id="KW-1185">Reference proteome</keyword>
<dbReference type="PANTHER" id="PTHR43537">
    <property type="entry name" value="TRANSCRIPTIONAL REGULATOR, GNTR FAMILY"/>
    <property type="match status" value="1"/>
</dbReference>
<organism evidence="5 6">
    <name type="scientific">Mycetocola lacteus</name>
    <dbReference type="NCBI Taxonomy" id="76637"/>
    <lineage>
        <taxon>Bacteria</taxon>
        <taxon>Bacillati</taxon>
        <taxon>Actinomycetota</taxon>
        <taxon>Actinomycetes</taxon>
        <taxon>Micrococcales</taxon>
        <taxon>Microbacteriaceae</taxon>
        <taxon>Mycetocola</taxon>
    </lineage>
</organism>
<comment type="caution">
    <text evidence="5">The sequence shown here is derived from an EMBL/GenBank/DDBJ whole genome shotgun (WGS) entry which is preliminary data.</text>
</comment>
<dbReference type="InterPro" id="IPR036390">
    <property type="entry name" value="WH_DNA-bd_sf"/>
</dbReference>
<dbReference type="Gene3D" id="1.10.10.10">
    <property type="entry name" value="Winged helix-like DNA-binding domain superfamily/Winged helix DNA-binding domain"/>
    <property type="match status" value="1"/>
</dbReference>